<organism evidence="2 3">
    <name type="scientific">Caerostris darwini</name>
    <dbReference type="NCBI Taxonomy" id="1538125"/>
    <lineage>
        <taxon>Eukaryota</taxon>
        <taxon>Metazoa</taxon>
        <taxon>Ecdysozoa</taxon>
        <taxon>Arthropoda</taxon>
        <taxon>Chelicerata</taxon>
        <taxon>Arachnida</taxon>
        <taxon>Araneae</taxon>
        <taxon>Araneomorphae</taxon>
        <taxon>Entelegynae</taxon>
        <taxon>Araneoidea</taxon>
        <taxon>Araneidae</taxon>
        <taxon>Caerostris</taxon>
    </lineage>
</organism>
<feature type="compositionally biased region" description="Polar residues" evidence="1">
    <location>
        <begin position="9"/>
        <end position="18"/>
    </location>
</feature>
<feature type="region of interest" description="Disordered" evidence="1">
    <location>
        <begin position="1"/>
        <end position="72"/>
    </location>
</feature>
<dbReference type="EMBL" id="BPLQ01004929">
    <property type="protein sequence ID" value="GIY11623.1"/>
    <property type="molecule type" value="Genomic_DNA"/>
</dbReference>
<keyword evidence="3" id="KW-1185">Reference proteome</keyword>
<dbReference type="AlphaFoldDB" id="A0AAV4QPK6"/>
<feature type="compositionally biased region" description="Polar residues" evidence="1">
    <location>
        <begin position="28"/>
        <end position="44"/>
    </location>
</feature>
<sequence>MNHSRKNDLSSARTSTPPATMLPKRIIAQNSTQQSTEGLDNPNKSGLKCRSTKEMKSRTGATASVGTEEEDRGWLKAFSDPY</sequence>
<evidence type="ECO:0000313" key="3">
    <source>
        <dbReference type="Proteomes" id="UP001054837"/>
    </source>
</evidence>
<gene>
    <name evidence="2" type="ORF">CDAR_321331</name>
</gene>
<reference evidence="2 3" key="1">
    <citation type="submission" date="2021-06" db="EMBL/GenBank/DDBJ databases">
        <title>Caerostris darwini draft genome.</title>
        <authorList>
            <person name="Kono N."/>
            <person name="Arakawa K."/>
        </authorList>
    </citation>
    <scope>NUCLEOTIDE SEQUENCE [LARGE SCALE GENOMIC DNA]</scope>
</reference>
<proteinExistence type="predicted"/>
<name>A0AAV4QPK6_9ARAC</name>
<evidence type="ECO:0000313" key="2">
    <source>
        <dbReference type="EMBL" id="GIY11623.1"/>
    </source>
</evidence>
<dbReference type="Proteomes" id="UP001054837">
    <property type="component" value="Unassembled WGS sequence"/>
</dbReference>
<comment type="caution">
    <text evidence="2">The sequence shown here is derived from an EMBL/GenBank/DDBJ whole genome shotgun (WGS) entry which is preliminary data.</text>
</comment>
<accession>A0AAV4QPK6</accession>
<evidence type="ECO:0000256" key="1">
    <source>
        <dbReference type="SAM" id="MobiDB-lite"/>
    </source>
</evidence>
<protein>
    <submittedName>
        <fullName evidence="2">Uncharacterized protein</fullName>
    </submittedName>
</protein>